<keyword evidence="4" id="KW-1185">Reference proteome</keyword>
<accession>A0A5C6M584</accession>
<dbReference type="SUPFAM" id="SSF55347">
    <property type="entry name" value="Glyceraldehyde-3-phosphate dehydrogenase-like, C-terminal domain"/>
    <property type="match status" value="1"/>
</dbReference>
<feature type="active site" evidence="1">
    <location>
        <position position="60"/>
    </location>
</feature>
<dbReference type="PANTHER" id="PTHR32338:SF10">
    <property type="entry name" value="N-ACETYL-GAMMA-GLUTAMYL-PHOSPHATE REDUCTASE, CHLOROPLASTIC-RELATED"/>
    <property type="match status" value="1"/>
</dbReference>
<organism evidence="3 4">
    <name type="scientific">Planctomyces bekefii</name>
    <dbReference type="NCBI Taxonomy" id="1653850"/>
    <lineage>
        <taxon>Bacteria</taxon>
        <taxon>Pseudomonadati</taxon>
        <taxon>Planctomycetota</taxon>
        <taxon>Planctomycetia</taxon>
        <taxon>Planctomycetales</taxon>
        <taxon>Planctomycetaceae</taxon>
        <taxon>Planctomyces</taxon>
    </lineage>
</organism>
<protein>
    <submittedName>
        <fullName evidence="3">N-acetyl-gamma-glutamyl-phosphate reductase</fullName>
    </submittedName>
</protein>
<dbReference type="InterPro" id="IPR036291">
    <property type="entry name" value="NAD(P)-bd_dom_sf"/>
</dbReference>
<evidence type="ECO:0000259" key="2">
    <source>
        <dbReference type="Pfam" id="PF22698"/>
    </source>
</evidence>
<dbReference type="PANTHER" id="PTHR32338">
    <property type="entry name" value="N-ACETYL-GAMMA-GLUTAMYL-PHOSPHATE REDUCTASE, CHLOROPLASTIC-RELATED-RELATED"/>
    <property type="match status" value="1"/>
</dbReference>
<dbReference type="Gene3D" id="3.30.360.10">
    <property type="entry name" value="Dihydrodipicolinate Reductase, domain 2"/>
    <property type="match status" value="1"/>
</dbReference>
<dbReference type="InterPro" id="IPR050085">
    <property type="entry name" value="AGPR"/>
</dbReference>
<dbReference type="Pfam" id="PF22698">
    <property type="entry name" value="Semialdhyde_dhC_1"/>
    <property type="match status" value="1"/>
</dbReference>
<dbReference type="EMBL" id="SRHE01000366">
    <property type="protein sequence ID" value="TWW09152.1"/>
    <property type="molecule type" value="Genomic_DNA"/>
</dbReference>
<reference evidence="3 4" key="2">
    <citation type="submission" date="2019-08" db="EMBL/GenBank/DDBJ databases">
        <authorList>
            <person name="Henke P."/>
        </authorList>
    </citation>
    <scope>NUCLEOTIDE SEQUENCE [LARGE SCALE GENOMIC DNA]</scope>
    <source>
        <strain evidence="3">Phe10_nw2017</strain>
    </source>
</reference>
<gene>
    <name evidence="3" type="ORF">E3A20_17180</name>
</gene>
<dbReference type="Proteomes" id="UP000321083">
    <property type="component" value="Unassembled WGS sequence"/>
</dbReference>
<evidence type="ECO:0000256" key="1">
    <source>
        <dbReference type="PROSITE-ProRule" id="PRU10010"/>
    </source>
</evidence>
<comment type="caution">
    <text evidence="3">The sequence shown here is derived from an EMBL/GenBank/DDBJ whole genome shotgun (WGS) entry which is preliminary data.</text>
</comment>
<dbReference type="GO" id="GO:0008652">
    <property type="term" value="P:amino acid biosynthetic process"/>
    <property type="evidence" value="ECO:0007669"/>
    <property type="project" value="UniProtKB-KW"/>
</dbReference>
<dbReference type="AlphaFoldDB" id="A0A5C6M584"/>
<dbReference type="SUPFAM" id="SSF51735">
    <property type="entry name" value="NAD(P)-binding Rossmann-fold domains"/>
    <property type="match status" value="1"/>
</dbReference>
<reference evidence="3 4" key="1">
    <citation type="submission" date="2019-08" db="EMBL/GenBank/DDBJ databases">
        <title>100 year-old enigma solved: identification of Planctomyces bekefii, the type genus and species of the phylum Planctomycetes.</title>
        <authorList>
            <person name="Svetlana D.N."/>
            <person name="Overmann J."/>
        </authorList>
    </citation>
    <scope>NUCLEOTIDE SEQUENCE [LARGE SCALE GENOMIC DNA]</scope>
    <source>
        <strain evidence="3">Phe10_nw2017</strain>
    </source>
</reference>
<proteinExistence type="predicted"/>
<dbReference type="InterPro" id="IPR058924">
    <property type="entry name" value="AGPR_dimerisation_dom"/>
</dbReference>
<feature type="domain" description="N-acetyl-gamma-glutamyl-phosphate reductase dimerisation" evidence="2">
    <location>
        <begin position="60"/>
        <end position="167"/>
    </location>
</feature>
<evidence type="ECO:0000313" key="4">
    <source>
        <dbReference type="Proteomes" id="UP000321083"/>
    </source>
</evidence>
<dbReference type="Gene3D" id="3.40.50.720">
    <property type="entry name" value="NAD(P)-binding Rossmann-like Domain"/>
    <property type="match status" value="1"/>
</dbReference>
<name>A0A5C6M584_9PLAN</name>
<dbReference type="InterPro" id="IPR023013">
    <property type="entry name" value="AGPR_AS"/>
</dbReference>
<dbReference type="GO" id="GO:0003942">
    <property type="term" value="F:N-acetyl-gamma-glutamyl-phosphate reductase activity"/>
    <property type="evidence" value="ECO:0007669"/>
    <property type="project" value="InterPro"/>
</dbReference>
<evidence type="ECO:0000313" key="3">
    <source>
        <dbReference type="EMBL" id="TWW09152.1"/>
    </source>
</evidence>
<sequence>MSADYRFRDIKTYEAWYGSNRTDLEANQSAIYGLVEFNHQTITLKAQDRSQGVLIGNPGCYTTASILALAPLLKYDSDNLDLDSIIIDGKSGISGAGRKAEIKLLFSELNDSCSPYNLGGKHRHIPELEMFFSDIAQKHCGIVFSPHLIPMTQGLLVTCYVKTKSKKNRYRRA</sequence>
<dbReference type="PROSITE" id="PS01224">
    <property type="entry name" value="ARGC"/>
    <property type="match status" value="1"/>
</dbReference>